<proteinExistence type="inferred from homology"/>
<dbReference type="InterPro" id="IPR036513">
    <property type="entry name" value="STAS_dom_sf"/>
</dbReference>
<dbReference type="Gene3D" id="3.30.750.24">
    <property type="entry name" value="STAS domain"/>
    <property type="match status" value="1"/>
</dbReference>
<dbReference type="CDD" id="cd07043">
    <property type="entry name" value="STAS_anti-anti-sigma_factors"/>
    <property type="match status" value="1"/>
</dbReference>
<dbReference type="InterPro" id="IPR003658">
    <property type="entry name" value="Anti-sigma_ant"/>
</dbReference>
<dbReference type="RefSeq" id="WP_284400932.1">
    <property type="nucleotide sequence ID" value="NZ_BSNQ01000009.1"/>
</dbReference>
<dbReference type="Pfam" id="PF01740">
    <property type="entry name" value="STAS"/>
    <property type="match status" value="1"/>
</dbReference>
<dbReference type="Proteomes" id="UP001620405">
    <property type="component" value="Unassembled WGS sequence"/>
</dbReference>
<dbReference type="PROSITE" id="PS50801">
    <property type="entry name" value="STAS"/>
    <property type="match status" value="1"/>
</dbReference>
<dbReference type="NCBIfam" id="TIGR00377">
    <property type="entry name" value="ant_ant_sig"/>
    <property type="match status" value="1"/>
</dbReference>
<name>A0ABW8IV99_9GAMM</name>
<evidence type="ECO:0000313" key="4">
    <source>
        <dbReference type="EMBL" id="MFK2873912.1"/>
    </source>
</evidence>
<dbReference type="EMBL" id="JADIKG010000012">
    <property type="protein sequence ID" value="MFK2873912.1"/>
    <property type="molecule type" value="Genomic_DNA"/>
</dbReference>
<sequence length="130" mass="14295">MSFSVRSESSSPQRVTLHLQGRLDAMTFGEFDEAAVGVLQQMATGSTVVLDLSSLDYISSAGLRSVAKIRKAMRARSGYALLVNPQPQVRKVFDIVKAVPVSDVFSSVTELDNYLDRIQRQIVDGDEEDN</sequence>
<dbReference type="SUPFAM" id="SSF52091">
    <property type="entry name" value="SpoIIaa-like"/>
    <property type="match status" value="1"/>
</dbReference>
<reference evidence="4 5" key="1">
    <citation type="submission" date="2020-10" db="EMBL/GenBank/DDBJ databases">
        <title>Phylogeny of dyella-like bacteria.</title>
        <authorList>
            <person name="Fu J."/>
        </authorList>
    </citation>
    <scope>NUCLEOTIDE SEQUENCE [LARGE SCALE GENOMIC DNA]</scope>
    <source>
        <strain evidence="4 5">DHOB07</strain>
    </source>
</reference>
<evidence type="ECO:0000259" key="3">
    <source>
        <dbReference type="PROSITE" id="PS50801"/>
    </source>
</evidence>
<dbReference type="InterPro" id="IPR002645">
    <property type="entry name" value="STAS_dom"/>
</dbReference>
<dbReference type="PANTHER" id="PTHR33495">
    <property type="entry name" value="ANTI-SIGMA FACTOR ANTAGONIST TM_1081-RELATED-RELATED"/>
    <property type="match status" value="1"/>
</dbReference>
<dbReference type="PANTHER" id="PTHR33495:SF2">
    <property type="entry name" value="ANTI-SIGMA FACTOR ANTAGONIST TM_1081-RELATED"/>
    <property type="match status" value="1"/>
</dbReference>
<accession>A0ABW8IV99</accession>
<organism evidence="4 5">
    <name type="scientific">Dyella lipolytica</name>
    <dbReference type="NCBI Taxonomy" id="1867835"/>
    <lineage>
        <taxon>Bacteria</taxon>
        <taxon>Pseudomonadati</taxon>
        <taxon>Pseudomonadota</taxon>
        <taxon>Gammaproteobacteria</taxon>
        <taxon>Lysobacterales</taxon>
        <taxon>Rhodanobacteraceae</taxon>
        <taxon>Dyella</taxon>
    </lineage>
</organism>
<evidence type="ECO:0000256" key="2">
    <source>
        <dbReference type="RuleBase" id="RU003749"/>
    </source>
</evidence>
<evidence type="ECO:0000313" key="5">
    <source>
        <dbReference type="Proteomes" id="UP001620405"/>
    </source>
</evidence>
<gene>
    <name evidence="4" type="ORF">ISP13_10250</name>
</gene>
<comment type="similarity">
    <text evidence="1 2">Belongs to the anti-sigma-factor antagonist family.</text>
</comment>
<keyword evidence="5" id="KW-1185">Reference proteome</keyword>
<feature type="domain" description="STAS" evidence="3">
    <location>
        <begin position="15"/>
        <end position="115"/>
    </location>
</feature>
<evidence type="ECO:0000256" key="1">
    <source>
        <dbReference type="ARBA" id="ARBA00009013"/>
    </source>
</evidence>
<protein>
    <recommendedName>
        <fullName evidence="2">Anti-sigma factor antagonist</fullName>
    </recommendedName>
</protein>
<comment type="caution">
    <text evidence="4">The sequence shown here is derived from an EMBL/GenBank/DDBJ whole genome shotgun (WGS) entry which is preliminary data.</text>
</comment>